<dbReference type="Pfam" id="PF07505">
    <property type="entry name" value="DUF5131"/>
    <property type="match status" value="1"/>
</dbReference>
<evidence type="ECO:0000313" key="3">
    <source>
        <dbReference type="Proteomes" id="UP000176939"/>
    </source>
</evidence>
<organism evidence="2 3">
    <name type="scientific">Candidatus Woesebacteria bacterium RBG_13_36_22</name>
    <dbReference type="NCBI Taxonomy" id="1802478"/>
    <lineage>
        <taxon>Bacteria</taxon>
        <taxon>Candidatus Woeseibacteriota</taxon>
    </lineage>
</organism>
<feature type="non-terminal residue" evidence="2">
    <location>
        <position position="210"/>
    </location>
</feature>
<sequence>MTKSNMYSFIGNDTWNPLGGECSHACSYCYVTAMKFRPVIKAKYSGEIRLHEKAFKEPLGKGKFWFVCSCNDLFADNVPDWMIIRVLQHLQKYDFDNKFLLQTKNPDRYHKFVDYYPEKVILCATIESDIFHTDFMGDTRAPYGRFEAMRDISYDFQTMITIEPIMQFNLNEFVDHFKTLSNKKLQVNIGANSNPKINLPEPEPEKIREL</sequence>
<name>A0A1F7X1W3_9BACT</name>
<feature type="region of interest" description="Disordered" evidence="1">
    <location>
        <begin position="191"/>
        <end position="210"/>
    </location>
</feature>
<dbReference type="AlphaFoldDB" id="A0A1F7X1W3"/>
<dbReference type="Proteomes" id="UP000176939">
    <property type="component" value="Unassembled WGS sequence"/>
</dbReference>
<dbReference type="EMBL" id="MGFQ01000027">
    <property type="protein sequence ID" value="OGM09072.1"/>
    <property type="molecule type" value="Genomic_DNA"/>
</dbReference>
<dbReference type="InterPro" id="IPR011101">
    <property type="entry name" value="DUF5131"/>
</dbReference>
<evidence type="ECO:0000313" key="2">
    <source>
        <dbReference type="EMBL" id="OGM09072.1"/>
    </source>
</evidence>
<protein>
    <recommendedName>
        <fullName evidence="4">DUF5131 family protein</fullName>
    </recommendedName>
</protein>
<accession>A0A1F7X1W3</accession>
<evidence type="ECO:0008006" key="4">
    <source>
        <dbReference type="Google" id="ProtNLM"/>
    </source>
</evidence>
<evidence type="ECO:0000256" key="1">
    <source>
        <dbReference type="SAM" id="MobiDB-lite"/>
    </source>
</evidence>
<comment type="caution">
    <text evidence="2">The sequence shown here is derived from an EMBL/GenBank/DDBJ whole genome shotgun (WGS) entry which is preliminary data.</text>
</comment>
<gene>
    <name evidence="2" type="ORF">A2Z67_03755</name>
</gene>
<proteinExistence type="predicted"/>
<reference evidence="2 3" key="1">
    <citation type="journal article" date="2016" name="Nat. Commun.">
        <title>Thousands of microbial genomes shed light on interconnected biogeochemical processes in an aquifer system.</title>
        <authorList>
            <person name="Anantharaman K."/>
            <person name="Brown C.T."/>
            <person name="Hug L.A."/>
            <person name="Sharon I."/>
            <person name="Castelle C.J."/>
            <person name="Probst A.J."/>
            <person name="Thomas B.C."/>
            <person name="Singh A."/>
            <person name="Wilkins M.J."/>
            <person name="Karaoz U."/>
            <person name="Brodie E.L."/>
            <person name="Williams K.H."/>
            <person name="Hubbard S.S."/>
            <person name="Banfield J.F."/>
        </authorList>
    </citation>
    <scope>NUCLEOTIDE SEQUENCE [LARGE SCALE GENOMIC DNA]</scope>
</reference>